<evidence type="ECO:0000256" key="3">
    <source>
        <dbReference type="ARBA" id="ARBA00023125"/>
    </source>
</evidence>
<dbReference type="SUPFAM" id="SSF47413">
    <property type="entry name" value="lambda repressor-like DNA-binding domains"/>
    <property type="match status" value="1"/>
</dbReference>
<evidence type="ECO:0000313" key="7">
    <source>
        <dbReference type="Proteomes" id="UP000182888"/>
    </source>
</evidence>
<organism evidence="6 7">
    <name type="scientific">Mesorhizobium plurifarium</name>
    <dbReference type="NCBI Taxonomy" id="69974"/>
    <lineage>
        <taxon>Bacteria</taxon>
        <taxon>Pseudomonadati</taxon>
        <taxon>Pseudomonadota</taxon>
        <taxon>Alphaproteobacteria</taxon>
        <taxon>Hyphomicrobiales</taxon>
        <taxon>Phyllobacteriaceae</taxon>
        <taxon>Mesorhizobium</taxon>
    </lineage>
</organism>
<dbReference type="InterPro" id="IPR010982">
    <property type="entry name" value="Lambda_DNA-bd_dom_sf"/>
</dbReference>
<evidence type="ECO:0000256" key="2">
    <source>
        <dbReference type="ARBA" id="ARBA00023015"/>
    </source>
</evidence>
<dbReference type="Pfam" id="PF00356">
    <property type="entry name" value="LacI"/>
    <property type="match status" value="1"/>
</dbReference>
<evidence type="ECO:0000256" key="4">
    <source>
        <dbReference type="ARBA" id="ARBA00023163"/>
    </source>
</evidence>
<protein>
    <submittedName>
        <fullName evidence="6">Putative DNA-binding transcriptional repressor of ribose metabolism</fullName>
    </submittedName>
</protein>
<evidence type="ECO:0000313" key="6">
    <source>
        <dbReference type="EMBL" id="CDX60332.1"/>
    </source>
</evidence>
<evidence type="ECO:0000256" key="1">
    <source>
        <dbReference type="ARBA" id="ARBA00022491"/>
    </source>
</evidence>
<keyword evidence="2" id="KW-0805">Transcription regulation</keyword>
<evidence type="ECO:0000259" key="5">
    <source>
        <dbReference type="PROSITE" id="PS50932"/>
    </source>
</evidence>
<dbReference type="EMBL" id="CCND01000023">
    <property type="protein sequence ID" value="CDX60332.1"/>
    <property type="molecule type" value="Genomic_DNA"/>
</dbReference>
<dbReference type="Gene3D" id="1.10.260.40">
    <property type="entry name" value="lambda repressor-like DNA-binding domains"/>
    <property type="match status" value="1"/>
</dbReference>
<dbReference type="InterPro" id="IPR000843">
    <property type="entry name" value="HTH_LacI"/>
</dbReference>
<dbReference type="SUPFAM" id="SSF53822">
    <property type="entry name" value="Periplasmic binding protein-like I"/>
    <property type="match status" value="1"/>
</dbReference>
<keyword evidence="3 6" id="KW-0238">DNA-binding</keyword>
<name>A0A0K2W2Z7_MESPL</name>
<feature type="domain" description="HTH lacI-type" evidence="5">
    <location>
        <begin position="9"/>
        <end position="63"/>
    </location>
</feature>
<dbReference type="Proteomes" id="UP000182888">
    <property type="component" value="Unassembled WGS sequence"/>
</dbReference>
<proteinExistence type="predicted"/>
<dbReference type="Gene3D" id="3.40.50.2300">
    <property type="match status" value="2"/>
</dbReference>
<dbReference type="CDD" id="cd01392">
    <property type="entry name" value="HTH_LacI"/>
    <property type="match status" value="1"/>
</dbReference>
<dbReference type="GO" id="GO:0003700">
    <property type="term" value="F:DNA-binding transcription factor activity"/>
    <property type="evidence" value="ECO:0007669"/>
    <property type="project" value="TreeGrafter"/>
</dbReference>
<dbReference type="InterPro" id="IPR028082">
    <property type="entry name" value="Peripla_BP_I"/>
</dbReference>
<dbReference type="CDD" id="cd06281">
    <property type="entry name" value="PBP1_LacI-like"/>
    <property type="match status" value="1"/>
</dbReference>
<reference evidence="7" key="1">
    <citation type="submission" date="2014-08" db="EMBL/GenBank/DDBJ databases">
        <authorList>
            <person name="Edwards T."/>
        </authorList>
    </citation>
    <scope>NUCLEOTIDE SEQUENCE [LARGE SCALE GENOMIC DNA]</scope>
</reference>
<dbReference type="SMART" id="SM00354">
    <property type="entry name" value="HTH_LACI"/>
    <property type="match status" value="1"/>
</dbReference>
<dbReference type="AlphaFoldDB" id="A0A0K2W2Z7"/>
<keyword evidence="1" id="KW-0678">Repressor</keyword>
<accession>A0A0K2W2Z7</accession>
<dbReference type="PANTHER" id="PTHR30146">
    <property type="entry name" value="LACI-RELATED TRANSCRIPTIONAL REPRESSOR"/>
    <property type="match status" value="1"/>
</dbReference>
<gene>
    <name evidence="6" type="ORF">MPL1032_30192</name>
</gene>
<dbReference type="GO" id="GO:0000976">
    <property type="term" value="F:transcription cis-regulatory region binding"/>
    <property type="evidence" value="ECO:0007669"/>
    <property type="project" value="TreeGrafter"/>
</dbReference>
<keyword evidence="4" id="KW-0804">Transcription</keyword>
<sequence length="342" mass="37520">MTKVVEKKATIRDVARVSGVSVGTVSRSLNAPDTVKPGTLSKVRAAIESLDFQPDARAQNMRRRSTLTVGFVIDDIANPWHASCFKAIDAELRQKGYSLYLMSTHGQASEEAAALDMLQHGRADGMIMTINNEQDPRTIKRLKELRIPAVLLDRDIPLEIDAVLTEHAPGLRQATNYLIELGHRRIAIITAGSDIRPGRERVRGFVEAFERAGLPVPRDLIRSQSLSADYGFREATTLLQMPERPTAIIAAGNRILAGVLRAMQQQGVSVPQDISLIACDRSDIAMLYPGPITLIDRPVEEIGRTAAQLLLERLGGSNARPAQRISFPTHLIMGGSCLPVRR</sequence>
<dbReference type="InterPro" id="IPR046335">
    <property type="entry name" value="LacI/GalR-like_sensor"/>
</dbReference>
<dbReference type="PANTHER" id="PTHR30146:SF148">
    <property type="entry name" value="HTH-TYPE TRANSCRIPTIONAL REPRESSOR PURR-RELATED"/>
    <property type="match status" value="1"/>
</dbReference>
<dbReference type="Pfam" id="PF13377">
    <property type="entry name" value="Peripla_BP_3"/>
    <property type="match status" value="1"/>
</dbReference>
<dbReference type="PROSITE" id="PS50932">
    <property type="entry name" value="HTH_LACI_2"/>
    <property type="match status" value="1"/>
</dbReference>